<protein>
    <recommendedName>
        <fullName evidence="7">Glutamate--tRNA ligase</fullName>
        <ecNumber evidence="7">6.1.1.17</ecNumber>
    </recommendedName>
    <alternativeName>
        <fullName evidence="7">Glutamyl-tRNA synthetase</fullName>
        <shortName evidence="7">GluRS</shortName>
    </alternativeName>
</protein>
<proteinExistence type="inferred from homology"/>
<evidence type="ECO:0000259" key="8">
    <source>
        <dbReference type="Pfam" id="PF00749"/>
    </source>
</evidence>
<sequence>MSNVRVRIAPSPTGYFHIGTARTALFNYLFAKKHDGAFILRIEDTDKERGKKEYEDDIYEELQWLGLTYDEKYVQSEHVGKHKELLKKLVDSDKAYISKEPAKDDATRSVEVVRLRNPGTVIIFNDVVRGDISFDTAELKDFVIARSIDDPLYHFAVVADDGEAGITHVIRGEDHISNTPRQILIQEALGLPRPIYAHLPLILAPDKTKMSKRKHQTSVKDFRAKGFLPEAMINFMALLGWSAGEGDKEIYSMEELIEAFSLENIHKGGAIFNEEKLQWFNKEYLRRIPAGEFENKALEMLKESLTERVSWNETVAHTIIPMLKERITTWDDIRTSAAAGEFDYYFQCPELDAAQLPDRKSDAAAAARHLEKAAQLLQEIPESDFTSAAVHTALWDYATEEGRGAVLWPIRYALSGREKSPDPFELASILGKNEALGRLHLAHDILK</sequence>
<dbReference type="InterPro" id="IPR004527">
    <property type="entry name" value="Glu-tRNA-ligase_bac/mito"/>
</dbReference>
<evidence type="ECO:0000256" key="4">
    <source>
        <dbReference type="ARBA" id="ARBA00022840"/>
    </source>
</evidence>
<comment type="subcellular location">
    <subcellularLocation>
        <location evidence="7">Cytoplasm</location>
    </subcellularLocation>
</comment>
<reference evidence="10 11" key="1">
    <citation type="journal article" date="2016" name="Nat. Commun.">
        <title>Thousands of microbial genomes shed light on interconnected biogeochemical processes in an aquifer system.</title>
        <authorList>
            <person name="Anantharaman K."/>
            <person name="Brown C.T."/>
            <person name="Hug L.A."/>
            <person name="Sharon I."/>
            <person name="Castelle C.J."/>
            <person name="Probst A.J."/>
            <person name="Thomas B.C."/>
            <person name="Singh A."/>
            <person name="Wilkins M.J."/>
            <person name="Karaoz U."/>
            <person name="Brodie E.L."/>
            <person name="Williams K.H."/>
            <person name="Hubbard S.S."/>
            <person name="Banfield J.F."/>
        </authorList>
    </citation>
    <scope>NUCLEOTIDE SEQUENCE [LARGE SCALE GENOMIC DNA]</scope>
</reference>
<dbReference type="GO" id="GO:0006424">
    <property type="term" value="P:glutamyl-tRNA aminoacylation"/>
    <property type="evidence" value="ECO:0007669"/>
    <property type="project" value="UniProtKB-UniRule"/>
</dbReference>
<feature type="domain" description="Glutamyl/glutaminyl-tRNA synthetase class Ib catalytic" evidence="8">
    <location>
        <begin position="3"/>
        <end position="101"/>
    </location>
</feature>
<keyword evidence="4 7" id="KW-0067">ATP-binding</keyword>
<dbReference type="CDD" id="cd00808">
    <property type="entry name" value="GluRS_core"/>
    <property type="match status" value="1"/>
</dbReference>
<dbReference type="EC" id="6.1.1.17" evidence="7"/>
<keyword evidence="2 7" id="KW-0436">Ligase</keyword>
<comment type="caution">
    <text evidence="10">The sequence shown here is derived from an EMBL/GenBank/DDBJ whole genome shotgun (WGS) entry which is preliminary data.</text>
</comment>
<dbReference type="PANTHER" id="PTHR43311">
    <property type="entry name" value="GLUTAMATE--TRNA LIGASE"/>
    <property type="match status" value="1"/>
</dbReference>
<dbReference type="InterPro" id="IPR033910">
    <property type="entry name" value="GluRS_core"/>
</dbReference>
<keyword evidence="7" id="KW-0963">Cytoplasm</keyword>
<evidence type="ECO:0000313" key="11">
    <source>
        <dbReference type="Proteomes" id="UP000176377"/>
    </source>
</evidence>
<evidence type="ECO:0000256" key="2">
    <source>
        <dbReference type="ARBA" id="ARBA00022598"/>
    </source>
</evidence>
<evidence type="ECO:0000256" key="5">
    <source>
        <dbReference type="ARBA" id="ARBA00022917"/>
    </source>
</evidence>
<feature type="domain" description="Glutamyl/glutaminyl-tRNA synthetase class Ib catalytic" evidence="8">
    <location>
        <begin position="104"/>
        <end position="279"/>
    </location>
</feature>
<gene>
    <name evidence="7" type="primary">gltX</name>
    <name evidence="10" type="ORF">A2765_05175</name>
</gene>
<dbReference type="InterPro" id="IPR000924">
    <property type="entry name" value="Glu/Gln-tRNA-synth"/>
</dbReference>
<dbReference type="InterPro" id="IPR020751">
    <property type="entry name" value="aa-tRNA-synth_I_codon-bd_sub2"/>
</dbReference>
<dbReference type="PANTHER" id="PTHR43311:SF2">
    <property type="entry name" value="GLUTAMATE--TRNA LIGASE, MITOCHONDRIAL-RELATED"/>
    <property type="match status" value="1"/>
</dbReference>
<dbReference type="SUPFAM" id="SSF48163">
    <property type="entry name" value="An anticodon-binding domain of class I aminoacyl-tRNA synthetases"/>
    <property type="match status" value="1"/>
</dbReference>
<comment type="subunit">
    <text evidence="7">Monomer.</text>
</comment>
<evidence type="ECO:0000256" key="1">
    <source>
        <dbReference type="ARBA" id="ARBA00007894"/>
    </source>
</evidence>
<evidence type="ECO:0000259" key="9">
    <source>
        <dbReference type="Pfam" id="PF19269"/>
    </source>
</evidence>
<feature type="short sequence motif" description="'HIGH' region" evidence="7">
    <location>
        <begin position="10"/>
        <end position="20"/>
    </location>
</feature>
<keyword evidence="3 7" id="KW-0547">Nucleotide-binding</keyword>
<dbReference type="HAMAP" id="MF_00022">
    <property type="entry name" value="Glu_tRNA_synth_type1"/>
    <property type="match status" value="1"/>
</dbReference>
<dbReference type="InterPro" id="IPR014729">
    <property type="entry name" value="Rossmann-like_a/b/a_fold"/>
</dbReference>
<dbReference type="InterPro" id="IPR049940">
    <property type="entry name" value="GluQ/Sye"/>
</dbReference>
<dbReference type="PROSITE" id="PS00178">
    <property type="entry name" value="AA_TRNA_LIGASE_I"/>
    <property type="match status" value="1"/>
</dbReference>
<dbReference type="GO" id="GO:0008270">
    <property type="term" value="F:zinc ion binding"/>
    <property type="evidence" value="ECO:0007669"/>
    <property type="project" value="InterPro"/>
</dbReference>
<dbReference type="GO" id="GO:0000049">
    <property type="term" value="F:tRNA binding"/>
    <property type="evidence" value="ECO:0007669"/>
    <property type="project" value="InterPro"/>
</dbReference>
<dbReference type="InterPro" id="IPR001412">
    <property type="entry name" value="aa-tRNA-synth_I_CS"/>
</dbReference>
<comment type="function">
    <text evidence="7">Catalyzes the attachment of glutamate to tRNA(Glu) in a two-step reaction: glutamate is first activated by ATP to form Glu-AMP and then transferred to the acceptor end of tRNA(Glu).</text>
</comment>
<dbReference type="NCBIfam" id="TIGR00464">
    <property type="entry name" value="gltX_bact"/>
    <property type="match status" value="1"/>
</dbReference>
<comment type="caution">
    <text evidence="7">Lacks conserved residue(s) required for the propagation of feature annotation.</text>
</comment>
<dbReference type="Proteomes" id="UP000176377">
    <property type="component" value="Unassembled WGS sequence"/>
</dbReference>
<dbReference type="GO" id="GO:0005737">
    <property type="term" value="C:cytoplasm"/>
    <property type="evidence" value="ECO:0007669"/>
    <property type="project" value="UniProtKB-SubCell"/>
</dbReference>
<dbReference type="SUPFAM" id="SSF52374">
    <property type="entry name" value="Nucleotidylyl transferase"/>
    <property type="match status" value="1"/>
</dbReference>
<dbReference type="Gene3D" id="1.10.10.350">
    <property type="match status" value="1"/>
</dbReference>
<keyword evidence="6 7" id="KW-0030">Aminoacyl-tRNA synthetase</keyword>
<dbReference type="GO" id="GO:0005524">
    <property type="term" value="F:ATP binding"/>
    <property type="evidence" value="ECO:0007669"/>
    <property type="project" value="UniProtKB-UniRule"/>
</dbReference>
<feature type="domain" description="Aminoacyl-tRNA synthetase class I anticodon-binding" evidence="9">
    <location>
        <begin position="301"/>
        <end position="441"/>
    </location>
</feature>
<organism evidence="10 11">
    <name type="scientific">Candidatus Kaiserbacteria bacterium RIFCSPHIGHO2_01_FULL_56_24</name>
    <dbReference type="NCBI Taxonomy" id="1798487"/>
    <lineage>
        <taxon>Bacteria</taxon>
        <taxon>Candidatus Kaiseribacteriota</taxon>
    </lineage>
</organism>
<dbReference type="PRINTS" id="PR00987">
    <property type="entry name" value="TRNASYNTHGLU"/>
</dbReference>
<evidence type="ECO:0000256" key="7">
    <source>
        <dbReference type="HAMAP-Rule" id="MF_00022"/>
    </source>
</evidence>
<accession>A0A1F6D8U4</accession>
<dbReference type="InterPro" id="IPR020058">
    <property type="entry name" value="Glu/Gln-tRNA-synth_Ib_cat-dom"/>
</dbReference>
<dbReference type="InterPro" id="IPR045462">
    <property type="entry name" value="aa-tRNA-synth_I_cd-bd"/>
</dbReference>
<dbReference type="EMBL" id="MFLA01000045">
    <property type="protein sequence ID" value="OGG57795.1"/>
    <property type="molecule type" value="Genomic_DNA"/>
</dbReference>
<dbReference type="GO" id="GO:0004818">
    <property type="term" value="F:glutamate-tRNA ligase activity"/>
    <property type="evidence" value="ECO:0007669"/>
    <property type="project" value="UniProtKB-UniRule"/>
</dbReference>
<dbReference type="AlphaFoldDB" id="A0A1F6D8U4"/>
<dbReference type="Gene3D" id="3.40.50.620">
    <property type="entry name" value="HUPs"/>
    <property type="match status" value="2"/>
</dbReference>
<evidence type="ECO:0000256" key="6">
    <source>
        <dbReference type="ARBA" id="ARBA00023146"/>
    </source>
</evidence>
<keyword evidence="5 7" id="KW-0648">Protein biosynthesis</keyword>
<dbReference type="Pfam" id="PF19269">
    <property type="entry name" value="Anticodon_2"/>
    <property type="match status" value="1"/>
</dbReference>
<dbReference type="InterPro" id="IPR008925">
    <property type="entry name" value="aa_tRNA-synth_I_cd-bd_sf"/>
</dbReference>
<comment type="similarity">
    <text evidence="1 7">Belongs to the class-I aminoacyl-tRNA synthetase family. Glutamate--tRNA ligase type 1 subfamily.</text>
</comment>
<evidence type="ECO:0000256" key="3">
    <source>
        <dbReference type="ARBA" id="ARBA00022741"/>
    </source>
</evidence>
<dbReference type="Pfam" id="PF00749">
    <property type="entry name" value="tRNA-synt_1c"/>
    <property type="match status" value="2"/>
</dbReference>
<feature type="short sequence motif" description="'KMSKS' region" evidence="7">
    <location>
        <begin position="209"/>
        <end position="213"/>
    </location>
</feature>
<feature type="binding site" evidence="7">
    <location>
        <position position="212"/>
    </location>
    <ligand>
        <name>ATP</name>
        <dbReference type="ChEBI" id="CHEBI:30616"/>
    </ligand>
</feature>
<comment type="catalytic activity">
    <reaction evidence="7">
        <text>tRNA(Glu) + L-glutamate + ATP = L-glutamyl-tRNA(Glu) + AMP + diphosphate</text>
        <dbReference type="Rhea" id="RHEA:23540"/>
        <dbReference type="Rhea" id="RHEA-COMP:9663"/>
        <dbReference type="Rhea" id="RHEA-COMP:9680"/>
        <dbReference type="ChEBI" id="CHEBI:29985"/>
        <dbReference type="ChEBI" id="CHEBI:30616"/>
        <dbReference type="ChEBI" id="CHEBI:33019"/>
        <dbReference type="ChEBI" id="CHEBI:78442"/>
        <dbReference type="ChEBI" id="CHEBI:78520"/>
        <dbReference type="ChEBI" id="CHEBI:456215"/>
        <dbReference type="EC" id="6.1.1.17"/>
    </reaction>
</comment>
<evidence type="ECO:0000313" key="10">
    <source>
        <dbReference type="EMBL" id="OGG57795.1"/>
    </source>
</evidence>
<name>A0A1F6D8U4_9BACT</name>